<dbReference type="InterPro" id="IPR017853">
    <property type="entry name" value="GH"/>
</dbReference>
<dbReference type="InterPro" id="IPR038417">
    <property type="entry name" value="Alpga-gal_N_sf"/>
</dbReference>
<accession>A0A9D1HY91</accession>
<evidence type="ECO:0000256" key="3">
    <source>
        <dbReference type="ARBA" id="ARBA00022801"/>
    </source>
</evidence>
<evidence type="ECO:0000256" key="5">
    <source>
        <dbReference type="PIRNR" id="PIRNR005536"/>
    </source>
</evidence>
<evidence type="ECO:0000313" key="9">
    <source>
        <dbReference type="EMBL" id="HIU24791.1"/>
    </source>
</evidence>
<dbReference type="PANTHER" id="PTHR43053:SF3">
    <property type="entry name" value="ALPHA-GALACTOSIDASE C-RELATED"/>
    <property type="match status" value="1"/>
</dbReference>
<dbReference type="InterPro" id="IPR000111">
    <property type="entry name" value="Glyco_hydro_27/36_CS"/>
</dbReference>
<keyword evidence="3 5" id="KW-0378">Hydrolase</keyword>
<organism evidence="9 10">
    <name type="scientific">Candidatus Coprovicinus avistercoris</name>
    <dbReference type="NCBI Taxonomy" id="2840754"/>
    <lineage>
        <taxon>Bacteria</taxon>
        <taxon>Bacillati</taxon>
        <taxon>Actinomycetota</taxon>
        <taxon>Coriobacteriia</taxon>
        <taxon>Coriobacteriales</taxon>
        <taxon>Coriobacteriaceae</taxon>
        <taxon>Coriobacteriaceae incertae sedis</taxon>
        <taxon>Candidatus Coprovicinus</taxon>
    </lineage>
</organism>
<evidence type="ECO:0000259" key="7">
    <source>
        <dbReference type="Pfam" id="PF16874"/>
    </source>
</evidence>
<dbReference type="GO" id="GO:0016052">
    <property type="term" value="P:carbohydrate catabolic process"/>
    <property type="evidence" value="ECO:0007669"/>
    <property type="project" value="InterPro"/>
</dbReference>
<dbReference type="EC" id="3.2.1.22" evidence="2 5"/>
<dbReference type="InterPro" id="IPR050985">
    <property type="entry name" value="Alpha-glycosidase_related"/>
</dbReference>
<dbReference type="AlphaFoldDB" id="A0A9D1HY91"/>
<dbReference type="GO" id="GO:0004557">
    <property type="term" value="F:alpha-galactosidase activity"/>
    <property type="evidence" value="ECO:0007669"/>
    <property type="project" value="UniProtKB-UniRule"/>
</dbReference>
<evidence type="ECO:0000256" key="1">
    <source>
        <dbReference type="ARBA" id="ARBA00001255"/>
    </source>
</evidence>
<comment type="catalytic activity">
    <reaction evidence="1 5">
        <text>Hydrolysis of terminal, non-reducing alpha-D-galactose residues in alpha-D-galactosides, including galactose oligosaccharides, galactomannans and galactolipids.</text>
        <dbReference type="EC" id="3.2.1.22"/>
    </reaction>
</comment>
<proteinExistence type="inferred from homology"/>
<evidence type="ECO:0000256" key="2">
    <source>
        <dbReference type="ARBA" id="ARBA00012755"/>
    </source>
</evidence>
<dbReference type="InterPro" id="IPR031705">
    <property type="entry name" value="Glyco_hydro_36_C"/>
</dbReference>
<feature type="active site" description="Proton donor" evidence="6">
    <location>
        <position position="547"/>
    </location>
</feature>
<dbReference type="EMBL" id="DVMQ01000020">
    <property type="protein sequence ID" value="HIU24791.1"/>
    <property type="molecule type" value="Genomic_DNA"/>
</dbReference>
<evidence type="ECO:0000313" key="10">
    <source>
        <dbReference type="Proteomes" id="UP000824078"/>
    </source>
</evidence>
<gene>
    <name evidence="9" type="ORF">IAD17_07705</name>
</gene>
<evidence type="ECO:0000256" key="6">
    <source>
        <dbReference type="PIRSR" id="PIRSR005536-1"/>
    </source>
</evidence>
<reference evidence="9" key="2">
    <citation type="journal article" date="2021" name="PeerJ">
        <title>Extensive microbial diversity within the chicken gut microbiome revealed by metagenomics and culture.</title>
        <authorList>
            <person name="Gilroy R."/>
            <person name="Ravi A."/>
            <person name="Getino M."/>
            <person name="Pursley I."/>
            <person name="Horton D.L."/>
            <person name="Alikhan N.F."/>
            <person name="Baker D."/>
            <person name="Gharbi K."/>
            <person name="Hall N."/>
            <person name="Watson M."/>
            <person name="Adriaenssens E.M."/>
            <person name="Foster-Nyarko E."/>
            <person name="Jarju S."/>
            <person name="Secka A."/>
            <person name="Antonio M."/>
            <person name="Oren A."/>
            <person name="Chaudhuri R.R."/>
            <person name="La Ragione R."/>
            <person name="Hildebrand F."/>
            <person name="Pallen M.J."/>
        </authorList>
    </citation>
    <scope>NUCLEOTIDE SEQUENCE</scope>
    <source>
        <strain evidence="9">ChiHjej12B11-29160</strain>
    </source>
</reference>
<dbReference type="Proteomes" id="UP000824078">
    <property type="component" value="Unassembled WGS sequence"/>
</dbReference>
<dbReference type="InterPro" id="IPR002252">
    <property type="entry name" value="Glyco_hydro_36"/>
</dbReference>
<dbReference type="Pfam" id="PF16875">
    <property type="entry name" value="Glyco_hydro_36N"/>
    <property type="match status" value="1"/>
</dbReference>
<evidence type="ECO:0000256" key="4">
    <source>
        <dbReference type="ARBA" id="ARBA00023295"/>
    </source>
</evidence>
<evidence type="ECO:0000259" key="8">
    <source>
        <dbReference type="Pfam" id="PF16875"/>
    </source>
</evidence>
<feature type="domain" description="Glycosyl hydrolase family 36 C-terminal" evidence="7">
    <location>
        <begin position="649"/>
        <end position="725"/>
    </location>
</feature>
<reference evidence="9" key="1">
    <citation type="submission" date="2020-10" db="EMBL/GenBank/DDBJ databases">
        <authorList>
            <person name="Gilroy R."/>
        </authorList>
    </citation>
    <scope>NUCLEOTIDE SEQUENCE</scope>
    <source>
        <strain evidence="9">ChiHjej12B11-29160</strain>
    </source>
</reference>
<keyword evidence="4 5" id="KW-0326">Glycosidase</keyword>
<dbReference type="InterPro" id="IPR013785">
    <property type="entry name" value="Aldolase_TIM"/>
</dbReference>
<dbReference type="SUPFAM" id="SSF51445">
    <property type="entry name" value="(Trans)glycosidases"/>
    <property type="match status" value="1"/>
</dbReference>
<feature type="active site" description="Nucleophile" evidence="6">
    <location>
        <position position="479"/>
    </location>
</feature>
<dbReference type="Gene3D" id="2.70.98.60">
    <property type="entry name" value="alpha-galactosidase from lactobacil brevis"/>
    <property type="match status" value="1"/>
</dbReference>
<sequence length="730" mass="82352">MPIDFNSATKLITLTTDTTTYQMKVDPYGYLIHLYYGARTSGDMSYLVTYADRSGMCGCPYDVHDRTYSLDVLPQEFPFQGSGDMRSPLLVVRDAEGAFGCDLRYVGHTISNGMFSLPGLPAVYSEEDDEAQSLSVQLRDERLGLEVELLYGVLPHFDVITRALIVTNAGNASVTVERLQSACLDFVHGDLDVMTFNGRHAMERRPDRHRIGHGSFSVGSRRGMSSNQYSPFMIVCDHAATEFNGRAWAMNYVYSGGFEAEVERDQYNQVRVQMGLSDDRFSYPLNPGERLVAPEVIMAYSHEGIGRISNIMHRCIRKRVCRGYWRDRRRPVLVNSWEAMHFNFNGDSLLDLAKTAADLGIELFVMDDGWFAERDNDICSLGDWRVNEKKLGRSLAELADQINDLGLKFGIWVEPEMISEDSDLYRAHPDWVLALPGKAPTLGRDQLVLDLSRADVRDNLFEQLCGILDQAHIEYVKWDYNRCITDAYSRTTTDQGKVLYDYMIGVYDLLERLIKRYPKVLFEGCSAGGGRYDAGMMYYTPQIWTSDNTDADNRLTIQYGSSFGFPLSVMGAHVSACPNEINNRTVPLTTRGHVAMAGGSFGYELDLNELPGRAFDHIRRQISLYHEIENIVCEGELYRLSSPMDDDVCAWENVLEDGSEAIMTAVVLKVEGYAQANYITLRGLTPGANYRELTTGVVYPANALMDMGMPLPVNTEMYASYLYRFERVEG</sequence>
<dbReference type="Pfam" id="PF16874">
    <property type="entry name" value="Glyco_hydro_36C"/>
    <property type="match status" value="1"/>
</dbReference>
<dbReference type="PROSITE" id="PS00512">
    <property type="entry name" value="ALPHA_GALACTOSIDASE"/>
    <property type="match status" value="1"/>
</dbReference>
<protein>
    <recommendedName>
        <fullName evidence="2 5">Alpha-galactosidase</fullName>
        <ecNumber evidence="2 5">3.2.1.22</ecNumber>
    </recommendedName>
</protein>
<comment type="caution">
    <text evidence="9">The sequence shown here is derived from an EMBL/GenBank/DDBJ whole genome shotgun (WGS) entry which is preliminary data.</text>
</comment>
<dbReference type="PIRSF" id="PIRSF005536">
    <property type="entry name" value="Agal"/>
    <property type="match status" value="1"/>
</dbReference>
<dbReference type="Gene3D" id="2.60.40.1180">
    <property type="entry name" value="Golgi alpha-mannosidase II"/>
    <property type="match status" value="1"/>
</dbReference>
<dbReference type="Gene3D" id="3.20.20.70">
    <property type="entry name" value="Aldolase class I"/>
    <property type="match status" value="1"/>
</dbReference>
<comment type="similarity">
    <text evidence="5">Belongs to the glycosyl hydrolase.</text>
</comment>
<name>A0A9D1HY91_9ACTN</name>
<dbReference type="InterPro" id="IPR013780">
    <property type="entry name" value="Glyco_hydro_b"/>
</dbReference>
<dbReference type="InterPro" id="IPR031704">
    <property type="entry name" value="Glyco_hydro_36_N"/>
</dbReference>
<dbReference type="PANTHER" id="PTHR43053">
    <property type="entry name" value="GLYCOSIDASE FAMILY 31"/>
    <property type="match status" value="1"/>
</dbReference>
<dbReference type="Pfam" id="PF02065">
    <property type="entry name" value="Melibiase"/>
    <property type="match status" value="1"/>
</dbReference>
<dbReference type="FunFam" id="3.20.20.70:FF:000118">
    <property type="entry name" value="Alpha-galactosidase"/>
    <property type="match status" value="1"/>
</dbReference>
<feature type="domain" description="Glycosyl hydrolase family 36 N-terminal" evidence="8">
    <location>
        <begin position="29"/>
        <end position="285"/>
    </location>
</feature>
<dbReference type="CDD" id="cd14791">
    <property type="entry name" value="GH36"/>
    <property type="match status" value="1"/>
</dbReference>
<dbReference type="PRINTS" id="PR00743">
    <property type="entry name" value="GLHYDRLASE36"/>
</dbReference>